<evidence type="ECO:0000256" key="4">
    <source>
        <dbReference type="ARBA" id="ARBA00012045"/>
    </source>
</evidence>
<evidence type="ECO:0000256" key="8">
    <source>
        <dbReference type="ARBA" id="ARBA00022763"/>
    </source>
</evidence>
<evidence type="ECO:0000313" key="16">
    <source>
        <dbReference type="Proteomes" id="UP001172728"/>
    </source>
</evidence>
<comment type="caution">
    <text evidence="15">The sequence shown here is derived from an EMBL/GenBank/DDBJ whole genome shotgun (WGS) entry which is preliminary data.</text>
</comment>
<dbReference type="Gene3D" id="1.10.340.30">
    <property type="entry name" value="Hypothetical protein, domain 2"/>
    <property type="match status" value="1"/>
</dbReference>
<keyword evidence="9" id="KW-0378">Hydrolase</keyword>
<dbReference type="EC" id="3.2.2.31" evidence="4"/>
<evidence type="ECO:0000259" key="14">
    <source>
        <dbReference type="SMART" id="SM00478"/>
    </source>
</evidence>
<accession>A0ABT8G7V5</accession>
<keyword evidence="6" id="KW-0004">4Fe-4S</keyword>
<evidence type="ECO:0000256" key="3">
    <source>
        <dbReference type="ARBA" id="ARBA00008343"/>
    </source>
</evidence>
<dbReference type="InterPro" id="IPR003651">
    <property type="entry name" value="Endonuclease3_FeS-loop_motif"/>
</dbReference>
<evidence type="ECO:0000256" key="12">
    <source>
        <dbReference type="ARBA" id="ARBA00023204"/>
    </source>
</evidence>
<evidence type="ECO:0000256" key="2">
    <source>
        <dbReference type="ARBA" id="ARBA00001966"/>
    </source>
</evidence>
<name>A0ABT8G7V5_9MICO</name>
<dbReference type="InterPro" id="IPR000445">
    <property type="entry name" value="HhH_motif"/>
</dbReference>
<evidence type="ECO:0000256" key="11">
    <source>
        <dbReference type="ARBA" id="ARBA00023014"/>
    </source>
</evidence>
<keyword evidence="16" id="KW-1185">Reference proteome</keyword>
<dbReference type="CDD" id="cd00056">
    <property type="entry name" value="ENDO3c"/>
    <property type="match status" value="1"/>
</dbReference>
<evidence type="ECO:0000256" key="13">
    <source>
        <dbReference type="ARBA" id="ARBA00023295"/>
    </source>
</evidence>
<dbReference type="Pfam" id="PF00633">
    <property type="entry name" value="HHH"/>
    <property type="match status" value="1"/>
</dbReference>
<evidence type="ECO:0000256" key="6">
    <source>
        <dbReference type="ARBA" id="ARBA00022485"/>
    </source>
</evidence>
<evidence type="ECO:0000256" key="9">
    <source>
        <dbReference type="ARBA" id="ARBA00022801"/>
    </source>
</evidence>
<evidence type="ECO:0000256" key="1">
    <source>
        <dbReference type="ARBA" id="ARBA00000843"/>
    </source>
</evidence>
<sequence length="285" mass="30869">MVDAVRAWFRDEGRDLPWRGRSTPWGVLVSEVMLQQTPVVRVEPVWHAWMERWPTPADLAAATQADAVRAWGRLGYPRRAKRLWECAVAIVDRHGGEVPADQEALRALPGVGDYTAAAVVSFAFHGRALVLDTNVRRVIGRAWRGEPLPAAHQTVGERAHAASLMPEDDAGAAEWAVASMELGALVCTARVARCDACPLASSCAWFRAGCPGLDDAPRRTQPWHGTDRQVRGRIMALLRAASAPLNVTGHAALADVEPGQLDRCLDGLLADGLVTRDEATGRCAL</sequence>
<dbReference type="PANTHER" id="PTHR42944">
    <property type="entry name" value="ADENINE DNA GLYCOSYLASE"/>
    <property type="match status" value="1"/>
</dbReference>
<dbReference type="PANTHER" id="PTHR42944:SF1">
    <property type="entry name" value="ADENINE DNA GLYCOSYLASE"/>
    <property type="match status" value="1"/>
</dbReference>
<evidence type="ECO:0000256" key="7">
    <source>
        <dbReference type="ARBA" id="ARBA00022723"/>
    </source>
</evidence>
<proteinExistence type="inferred from homology"/>
<protein>
    <recommendedName>
        <fullName evidence="5">Adenine DNA glycosylase</fullName>
        <ecNumber evidence="4">3.2.2.31</ecNumber>
    </recommendedName>
</protein>
<dbReference type="SUPFAM" id="SSF48150">
    <property type="entry name" value="DNA-glycosylase"/>
    <property type="match status" value="1"/>
</dbReference>
<keyword evidence="12" id="KW-0234">DNA repair</keyword>
<keyword evidence="7" id="KW-0479">Metal-binding</keyword>
<dbReference type="Gene3D" id="1.10.1670.10">
    <property type="entry name" value="Helix-hairpin-Helix base-excision DNA repair enzymes (C-terminal)"/>
    <property type="match status" value="1"/>
</dbReference>
<keyword evidence="8" id="KW-0227">DNA damage</keyword>
<gene>
    <name evidence="15" type="ORF">QQX09_05060</name>
</gene>
<evidence type="ECO:0000256" key="10">
    <source>
        <dbReference type="ARBA" id="ARBA00023004"/>
    </source>
</evidence>
<evidence type="ECO:0000313" key="15">
    <source>
        <dbReference type="EMBL" id="MDN4475228.1"/>
    </source>
</evidence>
<comment type="cofactor">
    <cofactor evidence="2">
        <name>[4Fe-4S] cluster</name>
        <dbReference type="ChEBI" id="CHEBI:49883"/>
    </cofactor>
</comment>
<dbReference type="Pfam" id="PF00730">
    <property type="entry name" value="HhH-GPD"/>
    <property type="match status" value="1"/>
</dbReference>
<dbReference type="SMART" id="SM00478">
    <property type="entry name" value="ENDO3c"/>
    <property type="match status" value="1"/>
</dbReference>
<feature type="domain" description="HhH-GPD" evidence="14">
    <location>
        <begin position="33"/>
        <end position="185"/>
    </location>
</feature>
<organism evidence="15 16">
    <name type="scientific">Demequina litoralis</name>
    <dbReference type="NCBI Taxonomy" id="3051660"/>
    <lineage>
        <taxon>Bacteria</taxon>
        <taxon>Bacillati</taxon>
        <taxon>Actinomycetota</taxon>
        <taxon>Actinomycetes</taxon>
        <taxon>Micrococcales</taxon>
        <taxon>Demequinaceae</taxon>
        <taxon>Demequina</taxon>
    </lineage>
</organism>
<dbReference type="InterPro" id="IPR011257">
    <property type="entry name" value="DNA_glycosylase"/>
</dbReference>
<dbReference type="EMBL" id="JAUHPW010000003">
    <property type="protein sequence ID" value="MDN4475228.1"/>
    <property type="molecule type" value="Genomic_DNA"/>
</dbReference>
<dbReference type="PROSITE" id="PS01155">
    <property type="entry name" value="ENDONUCLEASE_III_2"/>
    <property type="match status" value="1"/>
</dbReference>
<dbReference type="InterPro" id="IPR004036">
    <property type="entry name" value="Endonuclease-III-like_CS2"/>
</dbReference>
<keyword evidence="13" id="KW-0326">Glycosidase</keyword>
<comment type="similarity">
    <text evidence="3">Belongs to the Nth/MutY family.</text>
</comment>
<keyword evidence="10" id="KW-0408">Iron</keyword>
<keyword evidence="11" id="KW-0411">Iron-sulfur</keyword>
<dbReference type="InterPro" id="IPR044298">
    <property type="entry name" value="MIG/MutY"/>
</dbReference>
<comment type="catalytic activity">
    <reaction evidence="1">
        <text>Hydrolyzes free adenine bases from 7,8-dihydro-8-oxoguanine:adenine mismatched double-stranded DNA, leaving an apurinic site.</text>
        <dbReference type="EC" id="3.2.2.31"/>
    </reaction>
</comment>
<evidence type="ECO:0000256" key="5">
    <source>
        <dbReference type="ARBA" id="ARBA00022023"/>
    </source>
</evidence>
<dbReference type="Proteomes" id="UP001172728">
    <property type="component" value="Unassembled WGS sequence"/>
</dbReference>
<dbReference type="InterPro" id="IPR003265">
    <property type="entry name" value="HhH-GPD_domain"/>
</dbReference>
<dbReference type="SMART" id="SM00525">
    <property type="entry name" value="FES"/>
    <property type="match status" value="1"/>
</dbReference>
<reference evidence="15" key="1">
    <citation type="submission" date="2023-06" db="EMBL/GenBank/DDBJ databases">
        <title>Sysu t00192.</title>
        <authorList>
            <person name="Gao L."/>
            <person name="Fang B.-Z."/>
            <person name="Li W.-J."/>
        </authorList>
    </citation>
    <scope>NUCLEOTIDE SEQUENCE</scope>
    <source>
        <strain evidence="15">SYSU T00192</strain>
    </source>
</reference>
<dbReference type="InterPro" id="IPR023170">
    <property type="entry name" value="HhH_base_excis_C"/>
</dbReference>